<evidence type="ECO:0000259" key="2">
    <source>
        <dbReference type="Pfam" id="PF05598"/>
    </source>
</evidence>
<dbReference type="PANTHER" id="PTHR35604">
    <property type="entry name" value="TRANSPOSASE INSH FOR INSERTION SEQUENCE ELEMENT IS5A-RELATED"/>
    <property type="match status" value="1"/>
</dbReference>
<dbReference type="PANTHER" id="PTHR35604:SF2">
    <property type="entry name" value="TRANSPOSASE INSH FOR INSERTION SEQUENCE ELEMENT IS5A-RELATED"/>
    <property type="match status" value="1"/>
</dbReference>
<dbReference type="InterPro" id="IPR008490">
    <property type="entry name" value="Transposase_InsH_N"/>
</dbReference>
<dbReference type="PATRIC" id="fig|1056807.3.peg.125"/>
<evidence type="ECO:0000313" key="4">
    <source>
        <dbReference type="Proteomes" id="UP000031390"/>
    </source>
</evidence>
<sequence length="199" mass="23255">MSTFFRQTAQAMIAKHIDRFPLLKLDQVIDWQPIEQYLNRQRTRYLRDHRGRPAYPLLSMFKAVLLGQWHSLSDPELEHSLITRIDFNLFCRFDELSIPDYSTLCRYRNWLAQDDTLSELLELINRQLTEKNLKVEKASAAVIDATIIQTAGSKQRQAIEVDEEGQVSGQTTPSKDKDARWTKKNGLYKLGYKQQNSQH</sequence>
<organism evidence="3 4">
    <name type="scientific">Morococcus cerebrosus</name>
    <dbReference type="NCBI Taxonomy" id="1056807"/>
    <lineage>
        <taxon>Bacteria</taxon>
        <taxon>Pseudomonadati</taxon>
        <taxon>Pseudomonadota</taxon>
        <taxon>Betaproteobacteria</taxon>
        <taxon>Neisseriales</taxon>
        <taxon>Neisseriaceae</taxon>
        <taxon>Morococcus</taxon>
    </lineage>
</organism>
<proteinExistence type="predicted"/>
<reference evidence="3 4" key="1">
    <citation type="submission" date="2014-12" db="EMBL/GenBank/DDBJ databases">
        <title>Genome sequence of Morococcus cerebrosus.</title>
        <authorList>
            <person name="Shin S.-K."/>
            <person name="Yi H."/>
        </authorList>
    </citation>
    <scope>NUCLEOTIDE SEQUENCE [LARGE SCALE GENOMIC DNA]</scope>
    <source>
        <strain evidence="3 4">CIP 81.93</strain>
    </source>
</reference>
<evidence type="ECO:0000256" key="1">
    <source>
        <dbReference type="SAM" id="MobiDB-lite"/>
    </source>
</evidence>
<feature type="domain" description="Transposase InsH N-terminal" evidence="2">
    <location>
        <begin position="20"/>
        <end position="109"/>
    </location>
</feature>
<dbReference type="EMBL" id="JUFZ01000004">
    <property type="protein sequence ID" value="KIC13163.1"/>
    <property type="molecule type" value="Genomic_DNA"/>
</dbReference>
<feature type="region of interest" description="Disordered" evidence="1">
    <location>
        <begin position="158"/>
        <end position="179"/>
    </location>
</feature>
<comment type="caution">
    <text evidence="3">The sequence shown here is derived from an EMBL/GenBank/DDBJ whole genome shotgun (WGS) entry which is preliminary data.</text>
</comment>
<dbReference type="AlphaFoldDB" id="A0A0C1HFZ9"/>
<protein>
    <submittedName>
        <fullName evidence="3">Transposase</fullName>
    </submittedName>
</protein>
<dbReference type="Pfam" id="PF05598">
    <property type="entry name" value="DUF772"/>
    <property type="match status" value="1"/>
</dbReference>
<accession>A0A0C1HFZ9</accession>
<name>A0A0C1HFZ9_9NEIS</name>
<gene>
    <name evidence="3" type="ORF">MCC93_01310</name>
</gene>
<evidence type="ECO:0000313" key="3">
    <source>
        <dbReference type="EMBL" id="KIC13163.1"/>
    </source>
</evidence>
<dbReference type="Proteomes" id="UP000031390">
    <property type="component" value="Unassembled WGS sequence"/>
</dbReference>